<keyword evidence="7" id="KW-0560">Oxidoreductase</keyword>
<dbReference type="HAMAP" id="MF_01350">
    <property type="entry name" value="NDH1_NuoH"/>
    <property type="match status" value="1"/>
</dbReference>
<name>A0A072NY86_SCHAZ</name>
<evidence type="ECO:0000256" key="4">
    <source>
        <dbReference type="ARBA" id="ARBA00023136"/>
    </source>
</evidence>
<comment type="subcellular location">
    <subcellularLocation>
        <location evidence="5 6">Cell membrane</location>
        <topology evidence="5 6">Multi-pass membrane protein</topology>
    </subcellularLocation>
    <subcellularLocation>
        <location evidence="1">Membrane</location>
        <topology evidence="1">Multi-pass membrane protein</topology>
    </subcellularLocation>
</comment>
<dbReference type="Proteomes" id="UP000027936">
    <property type="component" value="Unassembled WGS sequence"/>
</dbReference>
<comment type="subunit">
    <text evidence="5">NDH-1 is composed of 14 different subunits. Subunits NuoA, H, J, K, L, M, N constitute the membrane sector of the complex.</text>
</comment>
<dbReference type="Pfam" id="PF00146">
    <property type="entry name" value="NADHdh"/>
    <property type="match status" value="1"/>
</dbReference>
<feature type="transmembrane region" description="Helical" evidence="5">
    <location>
        <begin position="122"/>
        <end position="141"/>
    </location>
</feature>
<dbReference type="InterPro" id="IPR001694">
    <property type="entry name" value="NADH_UbQ_OxRdtase_su1/FPO"/>
</dbReference>
<dbReference type="PANTHER" id="PTHR11432">
    <property type="entry name" value="NADH DEHYDROGENASE SUBUNIT 1"/>
    <property type="match status" value="1"/>
</dbReference>
<evidence type="ECO:0000256" key="3">
    <source>
        <dbReference type="ARBA" id="ARBA00022989"/>
    </source>
</evidence>
<keyword evidence="3 5" id="KW-1133">Transmembrane helix</keyword>
<keyword evidence="4 5" id="KW-0472">Membrane</keyword>
<feature type="transmembrane region" description="Helical" evidence="5">
    <location>
        <begin position="314"/>
        <end position="333"/>
    </location>
</feature>
<keyword evidence="5 6" id="KW-0520">NAD</keyword>
<evidence type="ECO:0000256" key="6">
    <source>
        <dbReference type="RuleBase" id="RU000471"/>
    </source>
</evidence>
<dbReference type="EMBL" id="JJRY01000009">
    <property type="protein sequence ID" value="KEF38200.1"/>
    <property type="molecule type" value="Genomic_DNA"/>
</dbReference>
<feature type="transmembrane region" description="Helical" evidence="5">
    <location>
        <begin position="192"/>
        <end position="211"/>
    </location>
</feature>
<accession>A0A072NY86</accession>
<dbReference type="GO" id="GO:0009060">
    <property type="term" value="P:aerobic respiration"/>
    <property type="evidence" value="ECO:0007669"/>
    <property type="project" value="TreeGrafter"/>
</dbReference>
<feature type="transmembrane region" description="Helical" evidence="5">
    <location>
        <begin position="15"/>
        <end position="39"/>
    </location>
</feature>
<feature type="transmembrane region" description="Helical" evidence="5">
    <location>
        <begin position="162"/>
        <end position="180"/>
    </location>
</feature>
<comment type="catalytic activity">
    <reaction evidence="5">
        <text>a quinone + NADH + 5 H(+)(in) = a quinol + NAD(+) + 4 H(+)(out)</text>
        <dbReference type="Rhea" id="RHEA:57888"/>
        <dbReference type="ChEBI" id="CHEBI:15378"/>
        <dbReference type="ChEBI" id="CHEBI:24646"/>
        <dbReference type="ChEBI" id="CHEBI:57540"/>
        <dbReference type="ChEBI" id="CHEBI:57945"/>
        <dbReference type="ChEBI" id="CHEBI:132124"/>
    </reaction>
</comment>
<dbReference type="GO" id="GO:0048038">
    <property type="term" value="F:quinone binding"/>
    <property type="evidence" value="ECO:0007669"/>
    <property type="project" value="UniProtKB-KW"/>
</dbReference>
<evidence type="ECO:0000256" key="1">
    <source>
        <dbReference type="ARBA" id="ARBA00004141"/>
    </source>
</evidence>
<evidence type="ECO:0000313" key="8">
    <source>
        <dbReference type="Proteomes" id="UP000027936"/>
    </source>
</evidence>
<keyword evidence="5" id="KW-1278">Translocase</keyword>
<evidence type="ECO:0000256" key="2">
    <source>
        <dbReference type="ARBA" id="ARBA00022692"/>
    </source>
</evidence>
<feature type="transmembrane region" description="Helical" evidence="5">
    <location>
        <begin position="272"/>
        <end position="293"/>
    </location>
</feature>
<evidence type="ECO:0000313" key="7">
    <source>
        <dbReference type="EMBL" id="KEF38200.1"/>
    </source>
</evidence>
<feature type="transmembrane region" description="Helical" evidence="5">
    <location>
        <begin position="248"/>
        <end position="266"/>
    </location>
</feature>
<dbReference type="NCBIfam" id="NF004741">
    <property type="entry name" value="PRK06076.1-2"/>
    <property type="match status" value="1"/>
</dbReference>
<protein>
    <recommendedName>
        <fullName evidence="5">NADH-quinone oxidoreductase subunit H</fullName>
        <ecNumber evidence="5">7.1.1.-</ecNumber>
    </recommendedName>
    <alternativeName>
        <fullName evidence="5">NADH dehydrogenase I subunit H</fullName>
    </alternativeName>
    <alternativeName>
        <fullName evidence="5">NDH-1 subunit H</fullName>
    </alternativeName>
</protein>
<proteinExistence type="inferred from homology"/>
<dbReference type="OrthoDB" id="9803734at2"/>
<dbReference type="GO" id="GO:0005886">
    <property type="term" value="C:plasma membrane"/>
    <property type="evidence" value="ECO:0007669"/>
    <property type="project" value="UniProtKB-SubCell"/>
</dbReference>
<evidence type="ECO:0000256" key="5">
    <source>
        <dbReference type="HAMAP-Rule" id="MF_01350"/>
    </source>
</evidence>
<keyword evidence="2 5" id="KW-0812">Transmembrane</keyword>
<gene>
    <name evidence="5" type="primary">nuoH</name>
    <name evidence="7" type="ORF">M670_02620</name>
</gene>
<keyword evidence="5" id="KW-0874">Quinone</keyword>
<comment type="caution">
    <text evidence="7">The sequence shown here is derived from an EMBL/GenBank/DDBJ whole genome shotgun (WGS) entry which is preliminary data.</text>
</comment>
<dbReference type="GO" id="GO:0003954">
    <property type="term" value="F:NADH dehydrogenase activity"/>
    <property type="evidence" value="ECO:0007669"/>
    <property type="project" value="TreeGrafter"/>
</dbReference>
<keyword evidence="5" id="KW-1003">Cell membrane</keyword>
<comment type="similarity">
    <text evidence="5 6">Belongs to the complex I subunit 1 family.</text>
</comment>
<sequence>MMQSLLNSPPGLLNFGIYFLLAALLLFTVILAFVAYAILAERKVLAFMQSRVGPNKLGGRWGLLQTVADVLKLLLKEDIIPKAVDKPLFLLAPVIAFVPSFMVIATIPFTDKYQFADLNVGILYYIALSGMSIVGTVMAAWSSNNKYSLIGGMRGAAQMVSYEIPLVMSILGVVLFTGSMNLNDVVHAQQNIAYIFLQPIGFLVFFVAANAELARIPFDLPETESELVAGYHTEYSGFRMAFFMLSEYVYLFAMSALITVLFLGGWNPIPGLGFIPGAVWFALKFSLIVYIFIWFRATFPRFKADTLMEFAWKVLLPIALANLFLSAILKALFF</sequence>
<dbReference type="RefSeq" id="WP_035195937.1">
    <property type="nucleotide sequence ID" value="NZ_JJRY01000009.1"/>
</dbReference>
<feature type="transmembrane region" description="Helical" evidence="5">
    <location>
        <begin position="88"/>
        <end position="110"/>
    </location>
</feature>
<dbReference type="GO" id="GO:0016655">
    <property type="term" value="F:oxidoreductase activity, acting on NAD(P)H, quinone or similar compound as acceptor"/>
    <property type="evidence" value="ECO:0007669"/>
    <property type="project" value="UniProtKB-UniRule"/>
</dbReference>
<dbReference type="PANTHER" id="PTHR11432:SF3">
    <property type="entry name" value="NADH-UBIQUINONE OXIDOREDUCTASE CHAIN 1"/>
    <property type="match status" value="1"/>
</dbReference>
<comment type="function">
    <text evidence="5">NDH-1 shuttles electrons from NADH, via FMN and iron-sulfur (Fe-S) centers, to quinones in the respiratory chain. The immediate electron acceptor for the enzyme in this species is believed to be ubiquinone. Couples the redox reaction to proton translocation (for every two electrons transferred, four hydrogen ions are translocated across the cytoplasmic membrane), and thus conserves the redox energy in a proton gradient. This subunit may bind ubiquinone.</text>
</comment>
<keyword evidence="5" id="KW-0830">Ubiquinone</keyword>
<dbReference type="PATRIC" id="fig|1348973.3.peg.2537"/>
<organism evidence="7 8">
    <name type="scientific">Schinkia azotoformans MEV2011</name>
    <dbReference type="NCBI Taxonomy" id="1348973"/>
    <lineage>
        <taxon>Bacteria</taxon>
        <taxon>Bacillati</taxon>
        <taxon>Bacillota</taxon>
        <taxon>Bacilli</taxon>
        <taxon>Bacillales</taxon>
        <taxon>Bacillaceae</taxon>
        <taxon>Calidifontibacillus/Schinkia group</taxon>
        <taxon>Schinkia</taxon>
    </lineage>
</organism>
<reference evidence="7 8" key="1">
    <citation type="submission" date="2014-04" db="EMBL/GenBank/DDBJ databases">
        <title>Draft genome sequence of Bacillus azotoformans MEV2011, a (co-) denitrifying strain unable to grow in the presence of oxygen.</title>
        <authorList>
            <person name="Nielsen M."/>
            <person name="Schreiber L."/>
            <person name="Finster K."/>
            <person name="Schramm A."/>
        </authorList>
    </citation>
    <scope>NUCLEOTIDE SEQUENCE [LARGE SCALE GENOMIC DNA]</scope>
    <source>
        <strain evidence="7 8">MEV2011</strain>
    </source>
</reference>
<dbReference type="AlphaFoldDB" id="A0A072NY86"/>
<dbReference type="EC" id="7.1.1.-" evidence="5"/>